<name>A0A1W4W6X6_AGRPL</name>
<dbReference type="InParanoid" id="A0A1W4W6X6"/>
<proteinExistence type="predicted"/>
<dbReference type="RefSeq" id="XP_018319844.1">
    <property type="nucleotide sequence ID" value="XM_018464342.1"/>
</dbReference>
<keyword evidence="2" id="KW-1185">Reference proteome</keyword>
<dbReference type="AlphaFoldDB" id="A0A1W4W6X6"/>
<reference evidence="3" key="1">
    <citation type="submission" date="2025-08" db="UniProtKB">
        <authorList>
            <consortium name="RefSeq"/>
        </authorList>
    </citation>
    <scope>IDENTIFICATION</scope>
    <source>
        <tissue evidence="3">Entire body</tissue>
    </source>
</reference>
<evidence type="ECO:0000256" key="1">
    <source>
        <dbReference type="SAM" id="SignalP"/>
    </source>
</evidence>
<gene>
    <name evidence="3" type="primary">LOC108733252</name>
</gene>
<sequence>MNSLVIFFSVALSMVSAATVVNPGFVQLGPMENNVLVKGPSTSTNVAGPDGSLITSNADAGAVTSSATSGYVLQTQPVPFLVPNPFIWRLPFPYFFPNLPFFINRPGAIIDGPSGTIIASR</sequence>
<dbReference type="GeneID" id="108733252"/>
<protein>
    <submittedName>
        <fullName evidence="3">Uncharacterized protein LOC108733252</fullName>
    </submittedName>
</protein>
<organism evidence="2 3">
    <name type="scientific">Agrilus planipennis</name>
    <name type="common">Emerald ash borer</name>
    <name type="synonym">Agrilus marcopoli</name>
    <dbReference type="NCBI Taxonomy" id="224129"/>
    <lineage>
        <taxon>Eukaryota</taxon>
        <taxon>Metazoa</taxon>
        <taxon>Ecdysozoa</taxon>
        <taxon>Arthropoda</taxon>
        <taxon>Hexapoda</taxon>
        <taxon>Insecta</taxon>
        <taxon>Pterygota</taxon>
        <taxon>Neoptera</taxon>
        <taxon>Endopterygota</taxon>
        <taxon>Coleoptera</taxon>
        <taxon>Polyphaga</taxon>
        <taxon>Elateriformia</taxon>
        <taxon>Buprestoidea</taxon>
        <taxon>Buprestidae</taxon>
        <taxon>Agrilinae</taxon>
        <taxon>Agrilus</taxon>
    </lineage>
</organism>
<keyword evidence="1" id="KW-0732">Signal</keyword>
<feature type="signal peptide" evidence="1">
    <location>
        <begin position="1"/>
        <end position="17"/>
    </location>
</feature>
<dbReference type="Proteomes" id="UP000192223">
    <property type="component" value="Unplaced"/>
</dbReference>
<dbReference type="KEGG" id="apln:108733252"/>
<evidence type="ECO:0000313" key="2">
    <source>
        <dbReference type="Proteomes" id="UP000192223"/>
    </source>
</evidence>
<feature type="chain" id="PRO_5010701675" evidence="1">
    <location>
        <begin position="18"/>
        <end position="121"/>
    </location>
</feature>
<evidence type="ECO:0000313" key="3">
    <source>
        <dbReference type="RefSeq" id="XP_018319844.1"/>
    </source>
</evidence>
<accession>A0A1W4W6X6</accession>